<reference evidence="3" key="1">
    <citation type="submission" date="2020-08" db="EMBL/GenBank/DDBJ databases">
        <title>Sequencing the genomes of 1000 actinobacteria strains.</title>
        <authorList>
            <person name="Klenk H.-P."/>
        </authorList>
    </citation>
    <scope>NUCLEOTIDE SEQUENCE [LARGE SCALE GENOMIC DNA]</scope>
    <source>
        <strain evidence="3">DSM 27064</strain>
    </source>
</reference>
<evidence type="ECO:0000256" key="1">
    <source>
        <dbReference type="SAM" id="MobiDB-lite"/>
    </source>
</evidence>
<dbReference type="Proteomes" id="UP000571183">
    <property type="component" value="Unassembled WGS sequence"/>
</dbReference>
<keyword evidence="2" id="KW-1133">Transmembrane helix</keyword>
<comment type="caution">
    <text evidence="3">The sequence shown here is derived from an EMBL/GenBank/DDBJ whole genome shotgun (WGS) entry which is preliminary data.</text>
</comment>
<dbReference type="RefSeq" id="WP_183304672.1">
    <property type="nucleotide sequence ID" value="NZ_JACIFD010000008.1"/>
</dbReference>
<feature type="transmembrane region" description="Helical" evidence="2">
    <location>
        <begin position="36"/>
        <end position="53"/>
    </location>
</feature>
<gene>
    <name evidence="3" type="ORF">F5897_000964</name>
</gene>
<feature type="transmembrane region" description="Helical" evidence="2">
    <location>
        <begin position="6"/>
        <end position="24"/>
    </location>
</feature>
<feature type="compositionally biased region" description="Basic residues" evidence="1">
    <location>
        <begin position="75"/>
        <end position="84"/>
    </location>
</feature>
<proteinExistence type="predicted"/>
<organism evidence="3 4">
    <name type="scientific">Canibacter oris</name>
    <dbReference type="NCBI Taxonomy" id="1365628"/>
    <lineage>
        <taxon>Bacteria</taxon>
        <taxon>Bacillati</taxon>
        <taxon>Actinomycetota</taxon>
        <taxon>Actinomycetes</taxon>
        <taxon>Micrococcales</taxon>
        <taxon>Microbacteriaceae</taxon>
        <taxon>Canibacter</taxon>
    </lineage>
</organism>
<evidence type="ECO:0000313" key="3">
    <source>
        <dbReference type="EMBL" id="MBB4071652.1"/>
    </source>
</evidence>
<sequence>MGIGRYVLNSGIISSAVGALGVAKQTKKMPRDWRRFLVWATWGISFVLAVASVRKSDSDAAHVKHQKKQAEFAKAAKRSRNQHR</sequence>
<name>A0A840DJJ2_9MICO</name>
<keyword evidence="4" id="KW-1185">Reference proteome</keyword>
<keyword evidence="2" id="KW-0812">Transmembrane</keyword>
<dbReference type="EMBL" id="JACIFD010000008">
    <property type="protein sequence ID" value="MBB4071652.1"/>
    <property type="molecule type" value="Genomic_DNA"/>
</dbReference>
<dbReference type="AlphaFoldDB" id="A0A840DJJ2"/>
<evidence type="ECO:0000313" key="4">
    <source>
        <dbReference type="Proteomes" id="UP000571183"/>
    </source>
</evidence>
<accession>A0A840DJJ2</accession>
<feature type="region of interest" description="Disordered" evidence="1">
    <location>
        <begin position="61"/>
        <end position="84"/>
    </location>
</feature>
<keyword evidence="2" id="KW-0472">Membrane</keyword>
<protein>
    <submittedName>
        <fullName evidence="3">Uncharacterized protein</fullName>
    </submittedName>
</protein>
<evidence type="ECO:0000256" key="2">
    <source>
        <dbReference type="SAM" id="Phobius"/>
    </source>
</evidence>